<proteinExistence type="predicted"/>
<dbReference type="Proteomes" id="UP000789525">
    <property type="component" value="Unassembled WGS sequence"/>
</dbReference>
<sequence length="130" mass="15095">MVQDYWREIGACFKTPTVIKYDDSYTTVESWGLPALAKRPIGRRRLLEPSPRPIELFKLHLLKRSFRDSGEAILPDGLDYKRVIKDYLEKLGADVVRTVGNHWLTLDFYSQVIIVLTVKKQKKELAISFL</sequence>
<evidence type="ECO:0000313" key="1">
    <source>
        <dbReference type="EMBL" id="CAG8504520.1"/>
    </source>
</evidence>
<dbReference type="EMBL" id="CAJVPT010004142">
    <property type="protein sequence ID" value="CAG8504520.1"/>
    <property type="molecule type" value="Genomic_DNA"/>
</dbReference>
<accession>A0ACA9L2W7</accession>
<organism evidence="1 2">
    <name type="scientific">Acaulospora colombiana</name>
    <dbReference type="NCBI Taxonomy" id="27376"/>
    <lineage>
        <taxon>Eukaryota</taxon>
        <taxon>Fungi</taxon>
        <taxon>Fungi incertae sedis</taxon>
        <taxon>Mucoromycota</taxon>
        <taxon>Glomeromycotina</taxon>
        <taxon>Glomeromycetes</taxon>
        <taxon>Diversisporales</taxon>
        <taxon>Acaulosporaceae</taxon>
        <taxon>Acaulospora</taxon>
    </lineage>
</organism>
<protein>
    <submittedName>
        <fullName evidence="1">13180_t:CDS:1</fullName>
    </submittedName>
</protein>
<evidence type="ECO:0000313" key="2">
    <source>
        <dbReference type="Proteomes" id="UP000789525"/>
    </source>
</evidence>
<name>A0ACA9L2W7_9GLOM</name>
<keyword evidence="2" id="KW-1185">Reference proteome</keyword>
<comment type="caution">
    <text evidence="1">The sequence shown here is derived from an EMBL/GenBank/DDBJ whole genome shotgun (WGS) entry which is preliminary data.</text>
</comment>
<reference evidence="1" key="1">
    <citation type="submission" date="2021-06" db="EMBL/GenBank/DDBJ databases">
        <authorList>
            <person name="Kallberg Y."/>
            <person name="Tangrot J."/>
            <person name="Rosling A."/>
        </authorList>
    </citation>
    <scope>NUCLEOTIDE SEQUENCE</scope>
    <source>
        <strain evidence="1">CL356</strain>
    </source>
</reference>
<gene>
    <name evidence="1" type="ORF">ACOLOM_LOCUS2945</name>
</gene>